<protein>
    <submittedName>
        <fullName evidence="1">Uncharacterized protein</fullName>
    </submittedName>
</protein>
<name>A0A8S1YA64_9CILI</name>
<reference evidence="1" key="1">
    <citation type="submission" date="2021-01" db="EMBL/GenBank/DDBJ databases">
        <authorList>
            <consortium name="Genoscope - CEA"/>
            <person name="William W."/>
        </authorList>
    </citation>
    <scope>NUCLEOTIDE SEQUENCE</scope>
</reference>
<comment type="caution">
    <text evidence="1">The sequence shown here is derived from an EMBL/GenBank/DDBJ whole genome shotgun (WGS) entry which is preliminary data.</text>
</comment>
<gene>
    <name evidence="1" type="ORF">PPENT_87.1.T1580108</name>
</gene>
<sequence length="736" mass="86377">MISLENCYEHPNSQIGGIYKVKHNKNIQRKVCLECILKYKIPSEQILNKEEFVNFMLQKANQLNIKNILEENQLKSFFKTIFQKFDFLYKDITLIFSNIRDIIKRISEEDTAEDEKFLRLINQNLNPFECSQTDLDFLVNFLEGNLFEEWIDKKKFVSSKIQKTGVLFEKLLQNAYKIDHIVEQIHVYFNQVKQEDSIIQLEGVEKVNNQLIKTSFELITQKNGNKVYQKDGQILRIQKNILGQKSEQQLYNLEQIKHLEFQGQYGVNGYKINQWNYFWKGQQIGGGMYNSNGEKQGNWIELCDNYWDQKNIIEKGYYEQNKKIGIWNIIWDNQEIGGGQYENGIKTGKWIVLSDEFKESFQVTYRGQYKNGYKVGSWNINYEGEDIGGGSYDEENGVKIGKWIELIEGFQNYQNLTYNGEYKNGNKIGQWDINYEGENIGGGLYDEEGGIKIGKWIDIGERFEKESQITYISEYKNGKKIGRQHIWYKKNYGDLKNEQIGGGLYDDGGHGIKIGSWIEISDRFKGDSQVIFRGDYINGKKISKWEILFRDKSKDNFELIAGGPYDEGNDDIKIGKWIEIDDRFASYSQIIQIGEYKDRKKIGRWDIMYRQDEKSPFQQIGGGKYNDDGIKIENWTEIGDRFWRDLQIIFRGEYKKGKKTGKWEILYKGKGRENFEQIAGGSYDEVNYGIKIGKWKELDDGFNYSKQVIYDGEYKNGKKDSKWTEIDIKKNKSAIK</sequence>
<dbReference type="EMBL" id="CAJJDO010000158">
    <property type="protein sequence ID" value="CAD8210303.1"/>
    <property type="molecule type" value="Genomic_DNA"/>
</dbReference>
<accession>A0A8S1YA64</accession>
<keyword evidence="2" id="KW-1185">Reference proteome</keyword>
<dbReference type="PANTHER" id="PTHR33706:SF1">
    <property type="entry name" value="TPR REPEAT PROTEIN"/>
    <property type="match status" value="1"/>
</dbReference>
<dbReference type="Proteomes" id="UP000689195">
    <property type="component" value="Unassembled WGS sequence"/>
</dbReference>
<dbReference type="PANTHER" id="PTHR33706">
    <property type="entry name" value="MORN VARIANT REPEAT PROTEIN"/>
    <property type="match status" value="1"/>
</dbReference>
<evidence type="ECO:0000313" key="1">
    <source>
        <dbReference type="EMBL" id="CAD8210303.1"/>
    </source>
</evidence>
<proteinExistence type="predicted"/>
<organism evidence="1 2">
    <name type="scientific">Paramecium pentaurelia</name>
    <dbReference type="NCBI Taxonomy" id="43138"/>
    <lineage>
        <taxon>Eukaryota</taxon>
        <taxon>Sar</taxon>
        <taxon>Alveolata</taxon>
        <taxon>Ciliophora</taxon>
        <taxon>Intramacronucleata</taxon>
        <taxon>Oligohymenophorea</taxon>
        <taxon>Peniculida</taxon>
        <taxon>Parameciidae</taxon>
        <taxon>Paramecium</taxon>
    </lineage>
</organism>
<dbReference type="OrthoDB" id="309410at2759"/>
<dbReference type="AlphaFoldDB" id="A0A8S1YA64"/>
<evidence type="ECO:0000313" key="2">
    <source>
        <dbReference type="Proteomes" id="UP000689195"/>
    </source>
</evidence>